<evidence type="ECO:0008006" key="3">
    <source>
        <dbReference type="Google" id="ProtNLM"/>
    </source>
</evidence>
<organism evidence="2">
    <name type="scientific">hydrothermal vent metagenome</name>
    <dbReference type="NCBI Taxonomy" id="652676"/>
    <lineage>
        <taxon>unclassified sequences</taxon>
        <taxon>metagenomes</taxon>
        <taxon>ecological metagenomes</taxon>
    </lineage>
</organism>
<name>A0A3B0VKW4_9ZZZZ</name>
<evidence type="ECO:0000256" key="1">
    <source>
        <dbReference type="SAM" id="Phobius"/>
    </source>
</evidence>
<accession>A0A3B0VKW4</accession>
<keyword evidence="1" id="KW-1133">Transmembrane helix</keyword>
<proteinExistence type="predicted"/>
<keyword evidence="1" id="KW-0472">Membrane</keyword>
<gene>
    <name evidence="2" type="ORF">MNBD_DELTA03-884</name>
</gene>
<protein>
    <recommendedName>
        <fullName evidence="3">Cell division protein FtsL</fullName>
    </recommendedName>
</protein>
<dbReference type="EMBL" id="UOEX01000011">
    <property type="protein sequence ID" value="VAW32746.1"/>
    <property type="molecule type" value="Genomic_DNA"/>
</dbReference>
<dbReference type="AlphaFoldDB" id="A0A3B0VKW4"/>
<sequence length="111" mass="12330">MIQDFSNTFNGRQSVMVRPVAISGNQTLKKAVGVILLCAAISALISSVAFAFLLRSGLNNLDTEQSLKVNMLKTEQQLYSRRQRLVSKHYVSKTAGRLGLHTPLKSQIKHF</sequence>
<reference evidence="2" key="1">
    <citation type="submission" date="2018-06" db="EMBL/GenBank/DDBJ databases">
        <authorList>
            <person name="Zhirakovskaya E."/>
        </authorList>
    </citation>
    <scope>NUCLEOTIDE SEQUENCE</scope>
</reference>
<feature type="transmembrane region" description="Helical" evidence="1">
    <location>
        <begin position="31"/>
        <end position="54"/>
    </location>
</feature>
<evidence type="ECO:0000313" key="2">
    <source>
        <dbReference type="EMBL" id="VAW32746.1"/>
    </source>
</evidence>
<keyword evidence="1" id="KW-0812">Transmembrane</keyword>